<gene>
    <name evidence="1" type="ORF">MACH26_25440</name>
</gene>
<dbReference type="InterPro" id="IPR021727">
    <property type="entry name" value="DUF3299"/>
</dbReference>
<proteinExistence type="predicted"/>
<dbReference type="AlphaFoldDB" id="A0AA48KR07"/>
<evidence type="ECO:0000313" key="1">
    <source>
        <dbReference type="EMBL" id="BDX07023.1"/>
    </source>
</evidence>
<dbReference type="Gene3D" id="2.40.50.870">
    <property type="entry name" value="Protein of unknown function (DUF3299)"/>
    <property type="match status" value="1"/>
</dbReference>
<dbReference type="KEGG" id="pmaw:MACH26_25440"/>
<evidence type="ECO:0000313" key="2">
    <source>
        <dbReference type="Proteomes" id="UP001333710"/>
    </source>
</evidence>
<protein>
    <recommendedName>
        <fullName evidence="3">DUF3299 domain-containing protein</fullName>
    </recommendedName>
</protein>
<dbReference type="Proteomes" id="UP001333710">
    <property type="component" value="Chromosome"/>
</dbReference>
<keyword evidence="2" id="KW-1185">Reference proteome</keyword>
<evidence type="ECO:0008006" key="3">
    <source>
        <dbReference type="Google" id="ProtNLM"/>
    </source>
</evidence>
<sequence>MPEDDLQALLNPPESLFEIEDGSAQDSFDDFNQQNFEDEQSQRFQAALNSARVVKEMAEQQIRIPGFLVPLEAINEDAVIEFFIVPYFGACLHLPPPPPNQIIYAKSEKGVKLQSLNQPFWFSGTLKIEIQGNAMGTSAYLLHGIEVVPYED</sequence>
<dbReference type="RefSeq" id="WP_338293015.1">
    <property type="nucleotide sequence ID" value="NZ_AP027272.1"/>
</dbReference>
<name>A0AA48KR07_9ALTE</name>
<reference evidence="1" key="1">
    <citation type="submission" date="2023-01" db="EMBL/GenBank/DDBJ databases">
        <title>Complete genome sequence of Planctobacterium marinum strain Dej080120_11.</title>
        <authorList>
            <person name="Ueki S."/>
            <person name="Maruyama F."/>
        </authorList>
    </citation>
    <scope>NUCLEOTIDE SEQUENCE</scope>
    <source>
        <strain evidence="1">Dej080120_11</strain>
    </source>
</reference>
<organism evidence="1 2">
    <name type="scientific">Planctobacterium marinum</name>
    <dbReference type="NCBI Taxonomy" id="1631968"/>
    <lineage>
        <taxon>Bacteria</taxon>
        <taxon>Pseudomonadati</taxon>
        <taxon>Pseudomonadota</taxon>
        <taxon>Gammaproteobacteria</taxon>
        <taxon>Alteromonadales</taxon>
        <taxon>Alteromonadaceae</taxon>
        <taxon>Planctobacterium</taxon>
    </lineage>
</organism>
<dbReference type="Pfam" id="PF11736">
    <property type="entry name" value="DUF3299"/>
    <property type="match status" value="1"/>
</dbReference>
<accession>A0AA48KR07</accession>
<dbReference type="EMBL" id="AP027272">
    <property type="protein sequence ID" value="BDX07023.1"/>
    <property type="molecule type" value="Genomic_DNA"/>
</dbReference>